<reference evidence="2" key="1">
    <citation type="submission" date="2020-05" db="EMBL/GenBank/DDBJ databases">
        <authorList>
            <person name="Zhu T."/>
            <person name="Keshari N."/>
            <person name="Lu X."/>
        </authorList>
    </citation>
    <scope>NUCLEOTIDE SEQUENCE</scope>
    <source>
        <strain evidence="2">NK1-12</strain>
    </source>
</reference>
<name>A0AA96WP30_9CYAN</name>
<dbReference type="EMBL" id="CP053586">
    <property type="protein sequence ID" value="WNZ25676.1"/>
    <property type="molecule type" value="Genomic_DNA"/>
</dbReference>
<proteinExistence type="predicted"/>
<gene>
    <name evidence="2" type="ORF">HJG54_24450</name>
</gene>
<dbReference type="RefSeq" id="WP_035999656.1">
    <property type="nucleotide sequence ID" value="NZ_CP053586.1"/>
</dbReference>
<feature type="transmembrane region" description="Helical" evidence="1">
    <location>
        <begin position="114"/>
        <end position="135"/>
    </location>
</feature>
<sequence>MTKFPWLSLALLFAAHSTFSWFLIHATAPRIVWILVFSFTLIQALLLTTLFDGFRRLLRAWLRSDTGYFTLIVVGALGITVALVWFRTFGYFLVLVSAEVLARLDLQNAGFNRLQSLFLLALFSLAGLATGWAAYQNPIFRFTT</sequence>
<dbReference type="AlphaFoldDB" id="A0AA96WP30"/>
<accession>A0AA96WP30</accession>
<keyword evidence="1" id="KW-1133">Transmembrane helix</keyword>
<protein>
    <submittedName>
        <fullName evidence="2">Uncharacterized protein</fullName>
    </submittedName>
</protein>
<evidence type="ECO:0000256" key="1">
    <source>
        <dbReference type="SAM" id="Phobius"/>
    </source>
</evidence>
<keyword evidence="1" id="KW-0812">Transmembrane</keyword>
<organism evidence="2">
    <name type="scientific">Leptolyngbya sp. NK1-12</name>
    <dbReference type="NCBI Taxonomy" id="2547451"/>
    <lineage>
        <taxon>Bacteria</taxon>
        <taxon>Bacillati</taxon>
        <taxon>Cyanobacteriota</taxon>
        <taxon>Cyanophyceae</taxon>
        <taxon>Leptolyngbyales</taxon>
        <taxon>Leptolyngbyaceae</taxon>
        <taxon>Leptolyngbya group</taxon>
        <taxon>Leptolyngbya</taxon>
    </lineage>
</organism>
<feature type="transmembrane region" description="Helical" evidence="1">
    <location>
        <begin position="30"/>
        <end position="54"/>
    </location>
</feature>
<feature type="transmembrane region" description="Helical" evidence="1">
    <location>
        <begin position="66"/>
        <end position="94"/>
    </location>
</feature>
<keyword evidence="1" id="KW-0472">Membrane</keyword>
<evidence type="ECO:0000313" key="2">
    <source>
        <dbReference type="EMBL" id="WNZ25676.1"/>
    </source>
</evidence>